<evidence type="ECO:0000313" key="5">
    <source>
        <dbReference type="Proteomes" id="UP000316406"/>
    </source>
</evidence>
<name>A0A556C720_BREAU</name>
<keyword evidence="2" id="KW-1133">Transmembrane helix</keyword>
<dbReference type="EMBL" id="VLTK01000012">
    <property type="protein sequence ID" value="TSI13249.1"/>
    <property type="molecule type" value="Genomic_DNA"/>
</dbReference>
<dbReference type="Proteomes" id="UP000316406">
    <property type="component" value="Unassembled WGS sequence"/>
</dbReference>
<feature type="signal peptide" evidence="3">
    <location>
        <begin position="1"/>
        <end position="26"/>
    </location>
</feature>
<organism evidence="4 5">
    <name type="scientific">Brevibacterium aurantiacum</name>
    <dbReference type="NCBI Taxonomy" id="273384"/>
    <lineage>
        <taxon>Bacteria</taxon>
        <taxon>Bacillati</taxon>
        <taxon>Actinomycetota</taxon>
        <taxon>Actinomycetes</taxon>
        <taxon>Micrococcales</taxon>
        <taxon>Brevibacteriaceae</taxon>
        <taxon>Brevibacterium</taxon>
    </lineage>
</organism>
<evidence type="ECO:0000313" key="4">
    <source>
        <dbReference type="EMBL" id="TSI13249.1"/>
    </source>
</evidence>
<gene>
    <name evidence="4" type="ORF">FO013_17680</name>
</gene>
<feature type="region of interest" description="Disordered" evidence="1">
    <location>
        <begin position="37"/>
        <end position="71"/>
    </location>
</feature>
<accession>A0A556C720</accession>
<feature type="compositionally biased region" description="Acidic residues" evidence="1">
    <location>
        <begin position="246"/>
        <end position="257"/>
    </location>
</feature>
<feature type="compositionally biased region" description="Basic and acidic residues" evidence="1">
    <location>
        <begin position="226"/>
        <end position="244"/>
    </location>
</feature>
<feature type="region of interest" description="Disordered" evidence="1">
    <location>
        <begin position="146"/>
        <end position="299"/>
    </location>
</feature>
<keyword evidence="5" id="KW-1185">Reference proteome</keyword>
<keyword evidence="3" id="KW-0732">Signal</keyword>
<comment type="caution">
    <text evidence="4">The sequence shown here is derived from an EMBL/GenBank/DDBJ whole genome shotgun (WGS) entry which is preliminary data.</text>
</comment>
<proteinExistence type="predicted"/>
<keyword evidence="2" id="KW-0812">Transmembrane</keyword>
<feature type="chain" id="PRO_5022142804" evidence="3">
    <location>
        <begin position="27"/>
        <end position="456"/>
    </location>
</feature>
<dbReference type="AlphaFoldDB" id="A0A556C720"/>
<feature type="region of interest" description="Disordered" evidence="1">
    <location>
        <begin position="398"/>
        <end position="418"/>
    </location>
</feature>
<feature type="compositionally biased region" description="Polar residues" evidence="1">
    <location>
        <begin position="86"/>
        <end position="95"/>
    </location>
</feature>
<dbReference type="RefSeq" id="WP_143923880.1">
    <property type="nucleotide sequence ID" value="NZ_VLTK01000012.1"/>
</dbReference>
<dbReference type="OrthoDB" id="4801252at2"/>
<evidence type="ECO:0000256" key="2">
    <source>
        <dbReference type="SAM" id="Phobius"/>
    </source>
</evidence>
<evidence type="ECO:0000256" key="1">
    <source>
        <dbReference type="SAM" id="MobiDB-lite"/>
    </source>
</evidence>
<keyword evidence="2" id="KW-0472">Membrane</keyword>
<feature type="transmembrane region" description="Helical" evidence="2">
    <location>
        <begin position="423"/>
        <end position="442"/>
    </location>
</feature>
<feature type="compositionally biased region" description="Basic and acidic residues" evidence="1">
    <location>
        <begin position="202"/>
        <end position="216"/>
    </location>
</feature>
<dbReference type="NCBIfam" id="TIGR01167">
    <property type="entry name" value="LPXTG_anchor"/>
    <property type="match status" value="1"/>
</dbReference>
<evidence type="ECO:0000256" key="3">
    <source>
        <dbReference type="SAM" id="SignalP"/>
    </source>
</evidence>
<feature type="region of interest" description="Disordered" evidence="1">
    <location>
        <begin position="85"/>
        <end position="106"/>
    </location>
</feature>
<reference evidence="4 5" key="1">
    <citation type="submission" date="2019-07" db="EMBL/GenBank/DDBJ databases">
        <title>Draft genome sequence of Brevibacterium aurantiacum XU54 isolated from Xinjiang China.</title>
        <authorList>
            <person name="Xu X."/>
        </authorList>
    </citation>
    <scope>NUCLEOTIDE SEQUENCE [LARGE SCALE GENOMIC DNA]</scope>
    <source>
        <strain evidence="4 5">XU54</strain>
    </source>
</reference>
<feature type="compositionally biased region" description="Basic and acidic residues" evidence="1">
    <location>
        <begin position="40"/>
        <end position="56"/>
    </location>
</feature>
<sequence>MKTSRLVLAPAVAVALTGLAGAPAFAATASAPVPAGPLCAHEDAQQSTDPDSKVPDSSDPQATLSDAQVTRADIADRKKGIGFSGTGFTPDNKATVTVVGTDGSKYSPETKLTVDEKGKVSGTYFFSVTDNAKVPSGEYSLYLTDEKTEKDSSKVSFEVVASDSDIDEDAKGSDCSPATGAAPEPSETATDEPSETSTPTETKSEEPSEEPTETKEAQQPAAPKPTETETKTPEPTETETRTPEPTETESETPEPTETDAKSEAPAPNEAESEAPKAEPSETTAPASPSTEDGEKKAATTATQALIIDPTEISSEDFLNEGIKLGITGAQPGEKITITVEHAQGKVDRYTMTKEADSEGKATFGVQAKVKAVLGTYNVTAQADSFDKAQGGSFTVVTNGTSVDEGGQNGSDSGSDLPRTGAEMTGLALGVGLLVVGAAAVVITRRRMTASDDPAEF</sequence>
<protein>
    <submittedName>
        <fullName evidence="4">LPXTG cell wall anchor domain-containing protein</fullName>
    </submittedName>
</protein>